<keyword evidence="3" id="KW-0663">Pyridoxal phosphate</keyword>
<dbReference type="AlphaFoldDB" id="A0A3P1X1V0"/>
<protein>
    <recommendedName>
        <fullName evidence="2">cysteine-S-conjugate beta-lyase</fullName>
        <ecNumber evidence="2">4.4.1.13</ecNumber>
    </recommendedName>
</protein>
<keyword evidence="4" id="KW-0456">Lyase</keyword>
<dbReference type="InterPro" id="IPR015424">
    <property type="entry name" value="PyrdxlP-dep_Trfase"/>
</dbReference>
<dbReference type="RefSeq" id="WP_125226986.1">
    <property type="nucleotide sequence ID" value="NZ_RQYT01000004.1"/>
</dbReference>
<feature type="domain" description="Aminotransferase class I/classII large" evidence="6">
    <location>
        <begin position="91"/>
        <end position="365"/>
    </location>
</feature>
<evidence type="ECO:0000256" key="3">
    <source>
        <dbReference type="ARBA" id="ARBA00022898"/>
    </source>
</evidence>
<comment type="similarity">
    <text evidence="5">Belongs to the class-II pyridoxal-phosphate-dependent aminotransferase family. MalY/PatB cystathionine beta-lyase subfamily.</text>
</comment>
<dbReference type="OrthoDB" id="3224382at2"/>
<comment type="cofactor">
    <cofactor evidence="1">
        <name>pyridoxal 5'-phosphate</name>
        <dbReference type="ChEBI" id="CHEBI:597326"/>
    </cofactor>
</comment>
<dbReference type="PANTHER" id="PTHR43525">
    <property type="entry name" value="PROTEIN MALY"/>
    <property type="match status" value="1"/>
</dbReference>
<dbReference type="GO" id="GO:0030170">
    <property type="term" value="F:pyridoxal phosphate binding"/>
    <property type="evidence" value="ECO:0007669"/>
    <property type="project" value="InterPro"/>
</dbReference>
<dbReference type="Proteomes" id="UP000280935">
    <property type="component" value="Unassembled WGS sequence"/>
</dbReference>
<dbReference type="SUPFAM" id="SSF53383">
    <property type="entry name" value="PLP-dependent transferases"/>
    <property type="match status" value="1"/>
</dbReference>
<dbReference type="InterPro" id="IPR015422">
    <property type="entry name" value="PyrdxlP-dep_Trfase_small"/>
</dbReference>
<evidence type="ECO:0000256" key="2">
    <source>
        <dbReference type="ARBA" id="ARBA00012224"/>
    </source>
</evidence>
<evidence type="ECO:0000256" key="5">
    <source>
        <dbReference type="ARBA" id="ARBA00037974"/>
    </source>
</evidence>
<organism evidence="7 8">
    <name type="scientific">Arachnia propionica</name>
    <dbReference type="NCBI Taxonomy" id="1750"/>
    <lineage>
        <taxon>Bacteria</taxon>
        <taxon>Bacillati</taxon>
        <taxon>Actinomycetota</taxon>
        <taxon>Actinomycetes</taxon>
        <taxon>Propionibacteriales</taxon>
        <taxon>Propionibacteriaceae</taxon>
        <taxon>Arachnia</taxon>
    </lineage>
</organism>
<accession>A0A3P1X1V0</accession>
<dbReference type="EMBL" id="RQYT01000004">
    <property type="protein sequence ID" value="RRD50713.1"/>
    <property type="molecule type" value="Genomic_DNA"/>
</dbReference>
<keyword evidence="7" id="KW-0032">Aminotransferase</keyword>
<dbReference type="Gene3D" id="3.40.640.10">
    <property type="entry name" value="Type I PLP-dependent aspartate aminotransferase-like (Major domain)"/>
    <property type="match status" value="1"/>
</dbReference>
<evidence type="ECO:0000256" key="4">
    <source>
        <dbReference type="ARBA" id="ARBA00023239"/>
    </source>
</evidence>
<dbReference type="CDD" id="cd00609">
    <property type="entry name" value="AAT_like"/>
    <property type="match status" value="1"/>
</dbReference>
<evidence type="ECO:0000259" key="6">
    <source>
        <dbReference type="Pfam" id="PF00155"/>
    </source>
</evidence>
<evidence type="ECO:0000313" key="7">
    <source>
        <dbReference type="EMBL" id="RRD50713.1"/>
    </source>
</evidence>
<proteinExistence type="inferred from homology"/>
<dbReference type="GO" id="GO:0008483">
    <property type="term" value="F:transaminase activity"/>
    <property type="evidence" value="ECO:0007669"/>
    <property type="project" value="UniProtKB-KW"/>
</dbReference>
<dbReference type="PANTHER" id="PTHR43525:SF2">
    <property type="entry name" value="CYSTATHIONINE BETA-LYASE-RELATED"/>
    <property type="match status" value="1"/>
</dbReference>
<dbReference type="Pfam" id="PF00155">
    <property type="entry name" value="Aminotran_1_2"/>
    <property type="match status" value="1"/>
</dbReference>
<dbReference type="Gene3D" id="3.90.1150.10">
    <property type="entry name" value="Aspartate Aminotransferase, domain 1"/>
    <property type="match status" value="1"/>
</dbReference>
<sequence length="370" mass="41068">MAIFDIPLEELRTRRSIKWSRFEPDVLPMFVAEMDVHLQPELLERLQRMLAEGDTGYPEQPIYQEAYTAFAADTWGLRLDPTVMKTACDTMSPIRELTASLTAPGDAVVFNPPIYPPFRWVVSTTGCRPVEVPLAASRLDLDALERAFATEHPKVYLLCSPHNPTGTLHTPEELEAVMELANRYDVVVVSDEIHAPLSGSRHTPILSVPGGERAITVTAASKAFNLAAMKAGLIIPGDEARGIVADLGPHVHEAASYFGVMANATALNVGREWLAQLRDEIRENKLHFASELRKHLPELDWTPSEGTYLAWLDCSPLGLDHPGQRFHEQGRVRFNFGTDFDPSATQHVRINLATSRDLISEAVRRMAACS</sequence>
<comment type="caution">
    <text evidence="7">The sequence shown here is derived from an EMBL/GenBank/DDBJ whole genome shotgun (WGS) entry which is preliminary data.</text>
</comment>
<reference evidence="7 8" key="1">
    <citation type="submission" date="2018-11" db="EMBL/GenBank/DDBJ databases">
        <title>Genomes From Bacteria Associated with the Canine Oral Cavity: a Test Case for Automated Genome-Based Taxonomic Assignment.</title>
        <authorList>
            <person name="Coil D.A."/>
            <person name="Jospin G."/>
            <person name="Darling A.E."/>
            <person name="Wallis C."/>
            <person name="Davis I.J."/>
            <person name="Harris S."/>
            <person name="Eisen J.A."/>
            <person name="Holcombe L.J."/>
            <person name="O'Flynn C."/>
        </authorList>
    </citation>
    <scope>NUCLEOTIDE SEQUENCE [LARGE SCALE GENOMIC DNA]</scope>
    <source>
        <strain evidence="7 8">OH2822_COT-296</strain>
    </source>
</reference>
<gene>
    <name evidence="7" type="ORF">EII35_02990</name>
</gene>
<dbReference type="GO" id="GO:0047804">
    <property type="term" value="F:cysteine-S-conjugate beta-lyase activity"/>
    <property type="evidence" value="ECO:0007669"/>
    <property type="project" value="UniProtKB-EC"/>
</dbReference>
<keyword evidence="7" id="KW-0808">Transferase</keyword>
<dbReference type="InterPro" id="IPR015421">
    <property type="entry name" value="PyrdxlP-dep_Trfase_major"/>
</dbReference>
<evidence type="ECO:0000256" key="1">
    <source>
        <dbReference type="ARBA" id="ARBA00001933"/>
    </source>
</evidence>
<evidence type="ECO:0000313" key="8">
    <source>
        <dbReference type="Proteomes" id="UP000280935"/>
    </source>
</evidence>
<dbReference type="EC" id="4.4.1.13" evidence="2"/>
<dbReference type="InterPro" id="IPR004839">
    <property type="entry name" value="Aminotransferase_I/II_large"/>
</dbReference>
<dbReference type="InterPro" id="IPR051798">
    <property type="entry name" value="Class-II_PLP-Dep_Aminotrans"/>
</dbReference>
<name>A0A3P1X1V0_9ACTN</name>